<feature type="compositionally biased region" description="Polar residues" evidence="1">
    <location>
        <begin position="260"/>
        <end position="274"/>
    </location>
</feature>
<sequence>MSRRRLNKNEPCLHQGGNSGAVKRIHKSDCKLMTSLLSCKRKIPPLNILESQDILSKILEQRSHLDQNLARTLNLPIYVLEIFYAHRNHFQEQIQAIKCTCTEESTSLTSSCGSITVTSKKISQISCSNDEEASKLCPLVARVSMSNNHRTIEENNSNPEQEDDHDIIATQEKIEISNHPDNDVLFDGWDAVNNSGTFLESDISTAQGLHAVVQIEETSGDENQPPYSLCIDSPLRENHEKEKNEHSPESLSISPSVSHANASKTTEPCSSTSSSDKEAKRRLNGKSDLVKRWQEAVNYLGISTMEELLGKFVDPDIVPPPRPILQENFDADKLDAEDLDIVSYLKNAVKEIIAAEEKQ</sequence>
<evidence type="ECO:0000256" key="1">
    <source>
        <dbReference type="SAM" id="MobiDB-lite"/>
    </source>
</evidence>
<proteinExistence type="predicted"/>
<dbReference type="Proteomes" id="UP000198287">
    <property type="component" value="Unassembled WGS sequence"/>
</dbReference>
<name>A0A226F3N8_FOLCA</name>
<comment type="caution">
    <text evidence="2">The sequence shown here is derived from an EMBL/GenBank/DDBJ whole genome shotgun (WGS) entry which is preliminary data.</text>
</comment>
<feature type="region of interest" description="Disordered" evidence="1">
    <location>
        <begin position="238"/>
        <end position="283"/>
    </location>
</feature>
<reference evidence="2 3" key="1">
    <citation type="submission" date="2015-12" db="EMBL/GenBank/DDBJ databases">
        <title>The genome of Folsomia candida.</title>
        <authorList>
            <person name="Faddeeva A."/>
            <person name="Derks M.F."/>
            <person name="Anvar Y."/>
            <person name="Smit S."/>
            <person name="Van Straalen N."/>
            <person name="Roelofs D."/>
        </authorList>
    </citation>
    <scope>NUCLEOTIDE SEQUENCE [LARGE SCALE GENOMIC DNA]</scope>
    <source>
        <strain evidence="2 3">VU population</strain>
        <tissue evidence="2">Whole body</tissue>
    </source>
</reference>
<feature type="region of interest" description="Disordered" evidence="1">
    <location>
        <begin position="1"/>
        <end position="21"/>
    </location>
</feature>
<accession>A0A226F3N8</accession>
<protein>
    <submittedName>
        <fullName evidence="2">Uncharacterized protein</fullName>
    </submittedName>
</protein>
<organism evidence="2 3">
    <name type="scientific">Folsomia candida</name>
    <name type="common">Springtail</name>
    <dbReference type="NCBI Taxonomy" id="158441"/>
    <lineage>
        <taxon>Eukaryota</taxon>
        <taxon>Metazoa</taxon>
        <taxon>Ecdysozoa</taxon>
        <taxon>Arthropoda</taxon>
        <taxon>Hexapoda</taxon>
        <taxon>Collembola</taxon>
        <taxon>Entomobryomorpha</taxon>
        <taxon>Isotomoidea</taxon>
        <taxon>Isotomidae</taxon>
        <taxon>Proisotominae</taxon>
        <taxon>Folsomia</taxon>
    </lineage>
</organism>
<gene>
    <name evidence="2" type="ORF">Fcan01_02419</name>
</gene>
<feature type="compositionally biased region" description="Low complexity" evidence="1">
    <location>
        <begin position="249"/>
        <end position="259"/>
    </location>
</feature>
<keyword evidence="3" id="KW-1185">Reference proteome</keyword>
<evidence type="ECO:0000313" key="3">
    <source>
        <dbReference type="Proteomes" id="UP000198287"/>
    </source>
</evidence>
<dbReference type="EMBL" id="LNIX01000001">
    <property type="protein sequence ID" value="OXA64067.1"/>
    <property type="molecule type" value="Genomic_DNA"/>
</dbReference>
<dbReference type="AlphaFoldDB" id="A0A226F3N8"/>
<evidence type="ECO:0000313" key="2">
    <source>
        <dbReference type="EMBL" id="OXA64067.1"/>
    </source>
</evidence>
<feature type="compositionally biased region" description="Basic and acidic residues" evidence="1">
    <location>
        <begin position="238"/>
        <end position="248"/>
    </location>
</feature>